<dbReference type="OrthoDB" id="8017424at2"/>
<proteinExistence type="predicted"/>
<keyword evidence="3" id="KW-1185">Reference proteome</keyword>
<dbReference type="PIRSF" id="PIRSF037394">
    <property type="entry name" value="ABC_thiamine-permease_YkoE_prd"/>
    <property type="match status" value="1"/>
</dbReference>
<feature type="transmembrane region" description="Helical" evidence="1">
    <location>
        <begin position="104"/>
        <end position="122"/>
    </location>
</feature>
<organism evidence="2 3">
    <name type="scientific">Paramicrobacterium humi</name>
    <dbReference type="NCBI Taxonomy" id="640635"/>
    <lineage>
        <taxon>Bacteria</taxon>
        <taxon>Bacillati</taxon>
        <taxon>Actinomycetota</taxon>
        <taxon>Actinomycetes</taxon>
        <taxon>Micrococcales</taxon>
        <taxon>Microbacteriaceae</taxon>
        <taxon>Paramicrobacterium</taxon>
    </lineage>
</organism>
<dbReference type="AlphaFoldDB" id="A0A1H4TT98"/>
<feature type="transmembrane region" description="Helical" evidence="1">
    <location>
        <begin position="160"/>
        <end position="182"/>
    </location>
</feature>
<accession>A0A1H4TT98</accession>
<dbReference type="Proteomes" id="UP000199183">
    <property type="component" value="Unassembled WGS sequence"/>
</dbReference>
<feature type="transmembrane region" description="Helical" evidence="1">
    <location>
        <begin position="54"/>
        <end position="74"/>
    </location>
</feature>
<evidence type="ECO:0000313" key="3">
    <source>
        <dbReference type="Proteomes" id="UP000199183"/>
    </source>
</evidence>
<feature type="transmembrane region" description="Helical" evidence="1">
    <location>
        <begin position="21"/>
        <end position="42"/>
    </location>
</feature>
<gene>
    <name evidence="2" type="ORF">SAMN04489806_3299</name>
</gene>
<protein>
    <submittedName>
        <fullName evidence="2">Energy-coupling factor transport system substrate-specific component</fullName>
    </submittedName>
</protein>
<keyword evidence="1" id="KW-0812">Transmembrane</keyword>
<evidence type="ECO:0000313" key="2">
    <source>
        <dbReference type="EMBL" id="SEC59264.1"/>
    </source>
</evidence>
<feature type="transmembrane region" description="Helical" evidence="1">
    <location>
        <begin position="129"/>
        <end position="148"/>
    </location>
</feature>
<dbReference type="RefSeq" id="WP_091187936.1">
    <property type="nucleotide sequence ID" value="NZ_FNRY01000002.1"/>
</dbReference>
<reference evidence="2 3" key="1">
    <citation type="submission" date="2016-10" db="EMBL/GenBank/DDBJ databases">
        <authorList>
            <person name="de Groot N.N."/>
        </authorList>
    </citation>
    <scope>NUCLEOTIDE SEQUENCE [LARGE SCALE GENOMIC DNA]</scope>
    <source>
        <strain evidence="2 3">DSM 21799</strain>
    </source>
</reference>
<dbReference type="Pfam" id="PF09819">
    <property type="entry name" value="ABC_cobalt"/>
    <property type="match status" value="1"/>
</dbReference>
<feature type="transmembrane region" description="Helical" evidence="1">
    <location>
        <begin position="81"/>
        <end position="98"/>
    </location>
</feature>
<dbReference type="STRING" id="640635.SAMN04489806_3299"/>
<dbReference type="EMBL" id="FNRY01000002">
    <property type="protein sequence ID" value="SEC59264.1"/>
    <property type="molecule type" value="Genomic_DNA"/>
</dbReference>
<dbReference type="InterPro" id="IPR017195">
    <property type="entry name" value="ABC_thiamin-permease_prd"/>
</dbReference>
<name>A0A1H4TT98_9MICO</name>
<keyword evidence="1" id="KW-1133">Transmembrane helix</keyword>
<keyword evidence="1" id="KW-0472">Membrane</keyword>
<evidence type="ECO:0000256" key="1">
    <source>
        <dbReference type="SAM" id="Phobius"/>
    </source>
</evidence>
<sequence length="205" mass="21420">MQTATHTTTPKRRLKWRVVDIVTASIIGVASGVVFLFWNIAYGPLSVPLAFTPGLSALLGGGWLFAGVLSGLIIRKPGAALYSELVAATVSALVGNQWGFSTVIWGVVQGLGAEIVFAIFLYAHYRLYVALLAGFGAGLAMAFLDTTFTDYAALDSGFKLVYYVSAAVSGVIIAGGLSWLAARGLAAAGALDRFAAGREARRKAA</sequence>